<proteinExistence type="predicted"/>
<evidence type="ECO:0000313" key="1">
    <source>
        <dbReference type="EMBL" id="KOF97474.1"/>
    </source>
</evidence>
<dbReference type="AlphaFoldDB" id="A0A0L8I7U3"/>
<sequence>MEAIETDPFYRLNENITKKRRNHSDRLFHVAFSNYFEDFDNSRISESFMHTCL</sequence>
<gene>
    <name evidence="1" type="ORF">OCBIM_22029450mg</name>
</gene>
<protein>
    <submittedName>
        <fullName evidence="1">Uncharacterized protein</fullName>
    </submittedName>
</protein>
<name>A0A0L8I7U3_OCTBM</name>
<accession>A0A0L8I7U3</accession>
<reference evidence="1" key="1">
    <citation type="submission" date="2015-07" db="EMBL/GenBank/DDBJ databases">
        <title>MeaNS - Measles Nucleotide Surveillance Program.</title>
        <authorList>
            <person name="Tran T."/>
            <person name="Druce J."/>
        </authorList>
    </citation>
    <scope>NUCLEOTIDE SEQUENCE</scope>
    <source>
        <strain evidence="1">UCB-OBI-ISO-001</strain>
        <tissue evidence="1">Gonad</tissue>
    </source>
</reference>
<dbReference type="EMBL" id="KQ416307">
    <property type="protein sequence ID" value="KOF97474.1"/>
    <property type="molecule type" value="Genomic_DNA"/>
</dbReference>
<organism evidence="1">
    <name type="scientific">Octopus bimaculoides</name>
    <name type="common">California two-spotted octopus</name>
    <dbReference type="NCBI Taxonomy" id="37653"/>
    <lineage>
        <taxon>Eukaryota</taxon>
        <taxon>Metazoa</taxon>
        <taxon>Spiralia</taxon>
        <taxon>Lophotrochozoa</taxon>
        <taxon>Mollusca</taxon>
        <taxon>Cephalopoda</taxon>
        <taxon>Coleoidea</taxon>
        <taxon>Octopodiformes</taxon>
        <taxon>Octopoda</taxon>
        <taxon>Incirrata</taxon>
        <taxon>Octopodidae</taxon>
        <taxon>Octopus</taxon>
    </lineage>
</organism>